<evidence type="ECO:0000313" key="5">
    <source>
        <dbReference type="EMBL" id="MCP3734011.1"/>
    </source>
</evidence>
<gene>
    <name evidence="5" type="ORF">M9979_03860</name>
</gene>
<comment type="caution">
    <text evidence="5">The sequence shown here is derived from an EMBL/GenBank/DDBJ whole genome shotgun (WGS) entry which is preliminary data.</text>
</comment>
<dbReference type="InterPro" id="IPR013658">
    <property type="entry name" value="SGL"/>
</dbReference>
<sequence>MSTLKRFRTLVDRPLGVGESPVWDHRSGVLWFIDIARPAIYRCGPNGEGLTEFATPSTVGSIGLAGSAGLVAGLRDGVHLFDPDNGTWDRLCAIEEDRPENRLNDGRVGPDGAFWIGTMFEHMPYQPTAALYRVAPDGAVKTIRTDLHVSNGLGWSPDGRLMYHVDSVVPEIDVYDFDPATGDFSATRVLTAFNAAIGHPDGAAVDAQGHYWSAGVSAGRLNRFAPDGTLVESIELPVPWPTMPCFGGENLRTLYLTSMSHDGAEGSLIAIDVEVPGIRADIFGQSARQG</sequence>
<feature type="domain" description="SMP-30/Gluconolactonase/LRE-like region" evidence="4">
    <location>
        <begin position="17"/>
        <end position="259"/>
    </location>
</feature>
<feature type="binding site" evidence="3">
    <location>
        <position position="104"/>
    </location>
    <ligand>
        <name>substrate</name>
    </ligand>
</feature>
<keyword evidence="3" id="KW-0479">Metal-binding</keyword>
<dbReference type="EMBL" id="JAMLDY010000004">
    <property type="protein sequence ID" value="MCP3734011.1"/>
    <property type="molecule type" value="Genomic_DNA"/>
</dbReference>
<dbReference type="PRINTS" id="PR01790">
    <property type="entry name" value="SMP30FAMILY"/>
</dbReference>
<evidence type="ECO:0000259" key="4">
    <source>
        <dbReference type="Pfam" id="PF08450"/>
    </source>
</evidence>
<dbReference type="RefSeq" id="WP_254288020.1">
    <property type="nucleotide sequence ID" value="NZ_JAMLDY010000004.1"/>
</dbReference>
<feature type="active site" description="Proton donor/acceptor" evidence="2">
    <location>
        <position position="201"/>
    </location>
</feature>
<dbReference type="InterPro" id="IPR011042">
    <property type="entry name" value="6-blade_b-propeller_TolB-like"/>
</dbReference>
<evidence type="ECO:0000313" key="6">
    <source>
        <dbReference type="Proteomes" id="UP001139486"/>
    </source>
</evidence>
<evidence type="ECO:0000256" key="2">
    <source>
        <dbReference type="PIRSR" id="PIRSR605511-1"/>
    </source>
</evidence>
<keyword evidence="6" id="KW-1185">Reference proteome</keyword>
<dbReference type="Gene3D" id="2.120.10.30">
    <property type="entry name" value="TolB, C-terminal domain"/>
    <property type="match status" value="1"/>
</dbReference>
<protein>
    <submittedName>
        <fullName evidence="5">SMP-30/gluconolactonase/LRE family protein</fullName>
    </submittedName>
</protein>
<dbReference type="PANTHER" id="PTHR10907">
    <property type="entry name" value="REGUCALCIN"/>
    <property type="match status" value="1"/>
</dbReference>
<dbReference type="AlphaFoldDB" id="A0A9X2HMS1"/>
<name>A0A9X2HMS1_9SPHN</name>
<evidence type="ECO:0000256" key="1">
    <source>
        <dbReference type="ARBA" id="ARBA00008853"/>
    </source>
</evidence>
<dbReference type="SUPFAM" id="SSF63829">
    <property type="entry name" value="Calcium-dependent phosphotriesterase"/>
    <property type="match status" value="1"/>
</dbReference>
<reference evidence="5" key="1">
    <citation type="submission" date="2022-05" db="EMBL/GenBank/DDBJ databases">
        <title>Sphingomonas sp. strain RP10 Genome sequencing and assembly.</title>
        <authorList>
            <person name="Kim I."/>
        </authorList>
    </citation>
    <scope>NUCLEOTIDE SEQUENCE</scope>
    <source>
        <strain evidence="5">RP10</strain>
    </source>
</reference>
<comment type="cofactor">
    <cofactor evidence="3">
        <name>Zn(2+)</name>
        <dbReference type="ChEBI" id="CHEBI:29105"/>
    </cofactor>
    <text evidence="3">Binds 1 divalent metal cation per subunit.</text>
</comment>
<feature type="binding site" evidence="3">
    <location>
        <position position="201"/>
    </location>
    <ligand>
        <name>a divalent metal cation</name>
        <dbReference type="ChEBI" id="CHEBI:60240"/>
    </ligand>
</feature>
<dbReference type="Proteomes" id="UP001139486">
    <property type="component" value="Unassembled WGS sequence"/>
</dbReference>
<dbReference type="Pfam" id="PF08450">
    <property type="entry name" value="SGL"/>
    <property type="match status" value="1"/>
</dbReference>
<comment type="similarity">
    <text evidence="1">Belongs to the SMP-30/CGR1 family.</text>
</comment>
<feature type="binding site" evidence="3">
    <location>
        <position position="19"/>
    </location>
    <ligand>
        <name>a divalent metal cation</name>
        <dbReference type="ChEBI" id="CHEBI:60240"/>
    </ligand>
</feature>
<dbReference type="GO" id="GO:0004341">
    <property type="term" value="F:gluconolactonase activity"/>
    <property type="evidence" value="ECO:0007669"/>
    <property type="project" value="TreeGrafter"/>
</dbReference>
<evidence type="ECO:0000256" key="3">
    <source>
        <dbReference type="PIRSR" id="PIRSR605511-2"/>
    </source>
</evidence>
<dbReference type="GO" id="GO:0005509">
    <property type="term" value="F:calcium ion binding"/>
    <property type="evidence" value="ECO:0007669"/>
    <property type="project" value="TreeGrafter"/>
</dbReference>
<dbReference type="GO" id="GO:0019853">
    <property type="term" value="P:L-ascorbic acid biosynthetic process"/>
    <property type="evidence" value="ECO:0007669"/>
    <property type="project" value="TreeGrafter"/>
</dbReference>
<feature type="binding site" evidence="3">
    <location>
        <position position="102"/>
    </location>
    <ligand>
        <name>substrate</name>
    </ligand>
</feature>
<keyword evidence="3" id="KW-0862">Zinc</keyword>
<organism evidence="5 6">
    <name type="scientific">Sphingomonas liriopis</name>
    <dbReference type="NCBI Taxonomy" id="2949094"/>
    <lineage>
        <taxon>Bacteria</taxon>
        <taxon>Pseudomonadati</taxon>
        <taxon>Pseudomonadota</taxon>
        <taxon>Alphaproteobacteria</taxon>
        <taxon>Sphingomonadales</taxon>
        <taxon>Sphingomonadaceae</taxon>
        <taxon>Sphingomonas</taxon>
    </lineage>
</organism>
<dbReference type="PANTHER" id="PTHR10907:SF47">
    <property type="entry name" value="REGUCALCIN"/>
    <property type="match status" value="1"/>
</dbReference>
<dbReference type="InterPro" id="IPR005511">
    <property type="entry name" value="SMP-30"/>
</dbReference>
<feature type="binding site" evidence="3">
    <location>
        <position position="151"/>
    </location>
    <ligand>
        <name>a divalent metal cation</name>
        <dbReference type="ChEBI" id="CHEBI:60240"/>
    </ligand>
</feature>
<accession>A0A9X2HMS1</accession>
<proteinExistence type="inferred from homology"/>